<keyword evidence="2" id="KW-0255">Endonuclease</keyword>
<comment type="caution">
    <text evidence="2">The sequence shown here is derived from an EMBL/GenBank/DDBJ whole genome shotgun (WGS) entry which is preliminary data.</text>
</comment>
<feature type="signal peptide" evidence="1">
    <location>
        <begin position="1"/>
        <end position="31"/>
    </location>
</feature>
<keyword evidence="2" id="KW-0378">Hydrolase</keyword>
<dbReference type="GO" id="GO:0004519">
    <property type="term" value="F:endonuclease activity"/>
    <property type="evidence" value="ECO:0007669"/>
    <property type="project" value="UniProtKB-KW"/>
</dbReference>
<proteinExistence type="predicted"/>
<dbReference type="Proteomes" id="UP001225356">
    <property type="component" value="Unassembled WGS sequence"/>
</dbReference>
<dbReference type="InterPro" id="IPR036691">
    <property type="entry name" value="Endo/exonu/phosph_ase_sf"/>
</dbReference>
<reference evidence="2 3" key="1">
    <citation type="submission" date="2023-07" db="EMBL/GenBank/DDBJ databases">
        <title>Sequencing the genomes of 1000 actinobacteria strains.</title>
        <authorList>
            <person name="Klenk H.-P."/>
        </authorList>
    </citation>
    <scope>NUCLEOTIDE SEQUENCE [LARGE SCALE GENOMIC DNA]</scope>
    <source>
        <strain evidence="2 3">DSM 46740</strain>
    </source>
</reference>
<organism evidence="2 3">
    <name type="scientific">Streptosporangium lutulentum</name>
    <dbReference type="NCBI Taxonomy" id="1461250"/>
    <lineage>
        <taxon>Bacteria</taxon>
        <taxon>Bacillati</taxon>
        <taxon>Actinomycetota</taxon>
        <taxon>Actinomycetes</taxon>
        <taxon>Streptosporangiales</taxon>
        <taxon>Streptosporangiaceae</taxon>
        <taxon>Streptosporangium</taxon>
    </lineage>
</organism>
<evidence type="ECO:0000256" key="1">
    <source>
        <dbReference type="SAM" id="SignalP"/>
    </source>
</evidence>
<keyword evidence="1" id="KW-0732">Signal</keyword>
<name>A0ABT9Q6L9_9ACTN</name>
<dbReference type="EMBL" id="JAUSQU010000001">
    <property type="protein sequence ID" value="MDP9842410.1"/>
    <property type="molecule type" value="Genomic_DNA"/>
</dbReference>
<dbReference type="Gene3D" id="3.60.10.10">
    <property type="entry name" value="Endonuclease/exonuclease/phosphatase"/>
    <property type="match status" value="1"/>
</dbReference>
<accession>A0ABT9Q6L9</accession>
<protein>
    <submittedName>
        <fullName evidence="2">Endonuclease/exonuclease/phosphatase (EEP) superfamily protein YafD</fullName>
    </submittedName>
</protein>
<sequence length="263" mass="27647">MRRSRPAPRALARLCLVILLAAVGSVVTAPAIPAAAAAAQEYRVLQLNLCHSGVNTSCYNGAAVIQEARDVITAKQPQAVTLNEICRADVAQLAPSMGNGYSMFAPAVRADGTPVRCTDGDEYGNGMIFRATGATGFSGVYGAQDSGSEKRVYVCAEFPDLTACATHLSTTGTVAMAQCKAAVSMLLGRGAATKPTFLAGDFNLRYAPLFGQNVQNCNSAPFFRKGDGDVQHVFAAGMGYTRTEVVSMRYTDHPGLLVVLTKP</sequence>
<evidence type="ECO:0000313" key="3">
    <source>
        <dbReference type="Proteomes" id="UP001225356"/>
    </source>
</evidence>
<feature type="chain" id="PRO_5047335692" evidence="1">
    <location>
        <begin position="32"/>
        <end position="263"/>
    </location>
</feature>
<evidence type="ECO:0000313" key="2">
    <source>
        <dbReference type="EMBL" id="MDP9842410.1"/>
    </source>
</evidence>
<dbReference type="RefSeq" id="WP_307556316.1">
    <property type="nucleotide sequence ID" value="NZ_JAUSQU010000001.1"/>
</dbReference>
<gene>
    <name evidence="2" type="ORF">J2853_001621</name>
</gene>
<keyword evidence="3" id="KW-1185">Reference proteome</keyword>
<keyword evidence="2" id="KW-0540">Nuclease</keyword>
<dbReference type="SUPFAM" id="SSF56219">
    <property type="entry name" value="DNase I-like"/>
    <property type="match status" value="1"/>
</dbReference>